<name>A0A378HZW5_9GAMM</name>
<dbReference type="Proteomes" id="UP000254968">
    <property type="component" value="Unassembled WGS sequence"/>
</dbReference>
<evidence type="ECO:0008006" key="4">
    <source>
        <dbReference type="Google" id="ProtNLM"/>
    </source>
</evidence>
<dbReference type="AlphaFoldDB" id="A0A378HZW5"/>
<feature type="signal peptide" evidence="1">
    <location>
        <begin position="1"/>
        <end position="17"/>
    </location>
</feature>
<evidence type="ECO:0000313" key="2">
    <source>
        <dbReference type="EMBL" id="STX28272.1"/>
    </source>
</evidence>
<evidence type="ECO:0000313" key="3">
    <source>
        <dbReference type="Proteomes" id="UP000254968"/>
    </source>
</evidence>
<reference evidence="2 3" key="1">
    <citation type="submission" date="2018-06" db="EMBL/GenBank/DDBJ databases">
        <authorList>
            <consortium name="Pathogen Informatics"/>
            <person name="Doyle S."/>
        </authorList>
    </citation>
    <scope>NUCLEOTIDE SEQUENCE [LARGE SCALE GENOMIC DNA]</scope>
    <source>
        <strain evidence="2 3">NCTC13315</strain>
    </source>
</reference>
<dbReference type="RefSeq" id="WP_131750066.1">
    <property type="nucleotide sequence ID" value="NZ_CAAAHO010000001.1"/>
</dbReference>
<gene>
    <name evidence="2" type="ORF">NCTC13315_00800</name>
</gene>
<keyword evidence="3" id="KW-1185">Reference proteome</keyword>
<evidence type="ECO:0000256" key="1">
    <source>
        <dbReference type="SAM" id="SignalP"/>
    </source>
</evidence>
<feature type="chain" id="PRO_5016829346" description="Secreted protein" evidence="1">
    <location>
        <begin position="18"/>
        <end position="73"/>
    </location>
</feature>
<sequence length="73" mass="7504">MKTTLIHSVLLSSAVFAFSPIILANTSQGHNASRCQSSCAGIPKGQCSCVTTDGIKCCGKKTDGLTSKPSSNN</sequence>
<accession>A0A378HZW5</accession>
<dbReference type="OrthoDB" id="5642360at2"/>
<organism evidence="2 3">
    <name type="scientific">Legionella beliardensis</name>
    <dbReference type="NCBI Taxonomy" id="91822"/>
    <lineage>
        <taxon>Bacteria</taxon>
        <taxon>Pseudomonadati</taxon>
        <taxon>Pseudomonadota</taxon>
        <taxon>Gammaproteobacteria</taxon>
        <taxon>Legionellales</taxon>
        <taxon>Legionellaceae</taxon>
        <taxon>Legionella</taxon>
    </lineage>
</organism>
<proteinExistence type="predicted"/>
<protein>
    <recommendedName>
        <fullName evidence="4">Secreted protein</fullName>
    </recommendedName>
</protein>
<dbReference type="EMBL" id="UGNV01000001">
    <property type="protein sequence ID" value="STX28272.1"/>
    <property type="molecule type" value="Genomic_DNA"/>
</dbReference>
<keyword evidence="1" id="KW-0732">Signal</keyword>